<evidence type="ECO:0000313" key="1">
    <source>
        <dbReference type="EMBL" id="SVE38220.1"/>
    </source>
</evidence>
<dbReference type="InterPro" id="IPR029149">
    <property type="entry name" value="Creatin/AminoP/Spt16_N"/>
</dbReference>
<dbReference type="AlphaFoldDB" id="A0A383D1N5"/>
<organism evidence="1">
    <name type="scientific">marine metagenome</name>
    <dbReference type="NCBI Taxonomy" id="408172"/>
    <lineage>
        <taxon>unclassified sequences</taxon>
        <taxon>metagenomes</taxon>
        <taxon>ecological metagenomes</taxon>
    </lineage>
</organism>
<name>A0A383D1N5_9ZZZZ</name>
<dbReference type="SUPFAM" id="SSF53092">
    <property type="entry name" value="Creatinase/prolidase N-terminal domain"/>
    <property type="match status" value="1"/>
</dbReference>
<accession>A0A383D1N5</accession>
<evidence type="ECO:0008006" key="2">
    <source>
        <dbReference type="Google" id="ProtNLM"/>
    </source>
</evidence>
<reference evidence="1" key="1">
    <citation type="submission" date="2018-05" db="EMBL/GenBank/DDBJ databases">
        <authorList>
            <person name="Lanie J.A."/>
            <person name="Ng W.-L."/>
            <person name="Kazmierczak K.M."/>
            <person name="Andrzejewski T.M."/>
            <person name="Davidsen T.M."/>
            <person name="Wayne K.J."/>
            <person name="Tettelin H."/>
            <person name="Glass J.I."/>
            <person name="Rusch D."/>
            <person name="Podicherti R."/>
            <person name="Tsui H.-C.T."/>
            <person name="Winkler M.E."/>
        </authorList>
    </citation>
    <scope>NUCLEOTIDE SEQUENCE</scope>
</reference>
<dbReference type="Gene3D" id="3.40.350.10">
    <property type="entry name" value="Creatinase/prolidase N-terminal domain"/>
    <property type="match status" value="1"/>
</dbReference>
<sequence>MHEDEIDFDRLRSYRLDRVKKELAKKDIGACILFDPVNIRYALDSVNMSIFNMH</sequence>
<feature type="non-terminal residue" evidence="1">
    <location>
        <position position="54"/>
    </location>
</feature>
<protein>
    <recommendedName>
        <fullName evidence="2">Creatinase N-terminal domain-containing protein</fullName>
    </recommendedName>
</protein>
<proteinExistence type="predicted"/>
<dbReference type="EMBL" id="UINC01213446">
    <property type="protein sequence ID" value="SVE38220.1"/>
    <property type="molecule type" value="Genomic_DNA"/>
</dbReference>
<gene>
    <name evidence="1" type="ORF">METZ01_LOCUS491074</name>
</gene>